<dbReference type="GO" id="GO:0005886">
    <property type="term" value="C:plasma membrane"/>
    <property type="evidence" value="ECO:0007669"/>
    <property type="project" value="UniProtKB-SubCell"/>
</dbReference>
<evidence type="ECO:0000256" key="6">
    <source>
        <dbReference type="ARBA" id="ARBA00023136"/>
    </source>
</evidence>
<evidence type="ECO:0000256" key="3">
    <source>
        <dbReference type="ARBA" id="ARBA00022475"/>
    </source>
</evidence>
<evidence type="ECO:0000256" key="1">
    <source>
        <dbReference type="ARBA" id="ARBA00004651"/>
    </source>
</evidence>
<gene>
    <name evidence="9" type="primary">eccD1_2</name>
    <name evidence="9" type="ORF">MSIMFB_05109</name>
</gene>
<evidence type="ECO:0000313" key="10">
    <source>
        <dbReference type="Proteomes" id="UP000554965"/>
    </source>
</evidence>
<evidence type="ECO:0000313" key="9">
    <source>
        <dbReference type="EMBL" id="SOJ57632.1"/>
    </source>
</evidence>
<evidence type="ECO:0000259" key="8">
    <source>
        <dbReference type="Pfam" id="PF19053"/>
    </source>
</evidence>
<dbReference type="InterPro" id="IPR006707">
    <property type="entry name" value="T7SS_EccD"/>
</dbReference>
<keyword evidence="10" id="KW-1185">Reference proteome</keyword>
<dbReference type="RefSeq" id="WP_186244997.1">
    <property type="nucleotide sequence ID" value="NZ_OCTY01000002.1"/>
</dbReference>
<feature type="domain" description="EccD-like transmembrane" evidence="8">
    <location>
        <begin position="148"/>
        <end position="508"/>
    </location>
</feature>
<feature type="transmembrane region" description="Helical" evidence="7">
    <location>
        <begin position="291"/>
        <end position="311"/>
    </location>
</feature>
<feature type="transmembrane region" description="Helical" evidence="7">
    <location>
        <begin position="392"/>
        <end position="409"/>
    </location>
</feature>
<feature type="transmembrane region" description="Helical" evidence="7">
    <location>
        <begin position="233"/>
        <end position="253"/>
    </location>
</feature>
<evidence type="ECO:0000256" key="4">
    <source>
        <dbReference type="ARBA" id="ARBA00022692"/>
    </source>
</evidence>
<feature type="transmembrane region" description="Helical" evidence="7">
    <location>
        <begin position="366"/>
        <end position="386"/>
    </location>
</feature>
<feature type="transmembrane region" description="Helical" evidence="7">
    <location>
        <begin position="143"/>
        <end position="166"/>
    </location>
</feature>
<dbReference type="InterPro" id="IPR044049">
    <property type="entry name" value="EccD_transm"/>
</dbReference>
<dbReference type="Proteomes" id="UP000554965">
    <property type="component" value="Unassembled WGS sequence"/>
</dbReference>
<feature type="transmembrane region" description="Helical" evidence="7">
    <location>
        <begin position="203"/>
        <end position="221"/>
    </location>
</feature>
<organism evidence="9 10">
    <name type="scientific">Mycobacterium simulans</name>
    <dbReference type="NCBI Taxonomy" id="627089"/>
    <lineage>
        <taxon>Bacteria</taxon>
        <taxon>Bacillati</taxon>
        <taxon>Actinomycetota</taxon>
        <taxon>Actinomycetes</taxon>
        <taxon>Mycobacteriales</taxon>
        <taxon>Mycobacteriaceae</taxon>
        <taxon>Mycobacterium</taxon>
    </lineage>
</organism>
<dbReference type="Gene3D" id="3.10.20.90">
    <property type="entry name" value="Phosphatidylinositol 3-kinase Catalytic Subunit, Chain A, domain 1"/>
    <property type="match status" value="1"/>
</dbReference>
<keyword evidence="4 7" id="KW-0812">Transmembrane</keyword>
<keyword evidence="6 7" id="KW-0472">Membrane</keyword>
<dbReference type="Pfam" id="PF19053">
    <property type="entry name" value="EccD"/>
    <property type="match status" value="1"/>
</dbReference>
<comment type="subcellular location">
    <subcellularLocation>
        <location evidence="1">Cell membrane</location>
        <topology evidence="1">Multi-pass membrane protein</topology>
    </subcellularLocation>
</comment>
<reference evidence="9 10" key="1">
    <citation type="submission" date="2017-10" db="EMBL/GenBank/DDBJ databases">
        <authorList>
            <consortium name="Urmite Genomes"/>
        </authorList>
    </citation>
    <scope>NUCLEOTIDE SEQUENCE [LARGE SCALE GENOMIC DNA]</scope>
    <source>
        <strain evidence="9 10">FB-527</strain>
    </source>
</reference>
<protein>
    <submittedName>
        <fullName evidence="9">ESX-1 secretion system protein EccD1</fullName>
    </submittedName>
</protein>
<name>A0A7Z7IPV6_9MYCO</name>
<keyword evidence="3" id="KW-1003">Cell membrane</keyword>
<dbReference type="InterPro" id="IPR024962">
    <property type="entry name" value="YukD-like"/>
</dbReference>
<proteinExistence type="inferred from homology"/>
<feature type="transmembrane region" description="Helical" evidence="7">
    <location>
        <begin position="484"/>
        <end position="507"/>
    </location>
</feature>
<feature type="transmembrane region" description="Helical" evidence="7">
    <location>
        <begin position="265"/>
        <end position="285"/>
    </location>
</feature>
<evidence type="ECO:0000256" key="2">
    <source>
        <dbReference type="ARBA" id="ARBA00006162"/>
    </source>
</evidence>
<feature type="transmembrane region" description="Helical" evidence="7">
    <location>
        <begin position="172"/>
        <end position="191"/>
    </location>
</feature>
<comment type="similarity">
    <text evidence="2">Belongs to the EccD/Snm4 family.</text>
</comment>
<dbReference type="PIRSF" id="PIRSF017804">
    <property type="entry name" value="Secretion_EccD1"/>
    <property type="match status" value="1"/>
</dbReference>
<keyword evidence="5 7" id="KW-1133">Transmembrane helix</keyword>
<comment type="caution">
    <text evidence="9">The sequence shown here is derived from an EMBL/GenBank/DDBJ whole genome shotgun (WGS) entry which is preliminary data.</text>
</comment>
<dbReference type="Pfam" id="PF08817">
    <property type="entry name" value="YukD"/>
    <property type="match status" value="1"/>
</dbReference>
<evidence type="ECO:0000256" key="5">
    <source>
        <dbReference type="ARBA" id="ARBA00022989"/>
    </source>
</evidence>
<evidence type="ECO:0000256" key="7">
    <source>
        <dbReference type="SAM" id="Phobius"/>
    </source>
</evidence>
<sequence length="510" mass="53565">MTAVVFPSQELAPADGTATLVPEQVRVVVHVGTWLVEVSLTAHTPIALVMEDLIPFLFAALADQGLDVTSPASAMYSLAFEGGAPFATSQTLADVGVVDGTRVVLREVHSKEVFKPLVEDVADALAEFNAAKFAVFTADTARMLALTSIFMFAALAASLVVLAWFSTSTWRWWLPPSAAAVALLIVGAVVAVTRRRSADQISYVLGAAALPLAFSAGWVLVPPHDGGDGGWTAANLLAGSVALGTTSFVVAYLTKIGPAFHTATTLSACFAAGAAAAFTFTGLGARQVGTTAVVLGMILITAAPRISLLLARIQPPLLPAPGQSIDRRVLDEAATMVEVGDSEETIALSNIDDTLLERKSHLANKYLTGIFFSAVVSITVGGVAAIKPNEHYFYGELSIALLAVLSLLLRGRTLIDRVQAIAFFCGAFVLTAGLAVTVALGLPTPAVLLALLGFVAVIGVCAALSGLFLVDARLPPIRLRRIEQIEFMCIFSIAPIAFWVIGIYAWVQHR</sequence>
<accession>A0A7Z7IPV6</accession>
<feature type="transmembrane region" description="Helical" evidence="7">
    <location>
        <begin position="421"/>
        <end position="442"/>
    </location>
</feature>
<dbReference type="NCBIfam" id="TIGR03920">
    <property type="entry name" value="T7SS_EccD"/>
    <property type="match status" value="1"/>
</dbReference>
<dbReference type="AlphaFoldDB" id="A0A7Z7IPV6"/>
<dbReference type="EMBL" id="OCTY01000002">
    <property type="protein sequence ID" value="SOJ57632.1"/>
    <property type="molecule type" value="Genomic_DNA"/>
</dbReference>
<feature type="transmembrane region" description="Helical" evidence="7">
    <location>
        <begin position="448"/>
        <end position="472"/>
    </location>
</feature>